<protein>
    <submittedName>
        <fullName evidence="1">Uncharacterized protein</fullName>
    </submittedName>
</protein>
<evidence type="ECO:0000313" key="1">
    <source>
        <dbReference type="EMBL" id="KAH7523774.1"/>
    </source>
</evidence>
<gene>
    <name evidence="1" type="ORF">FEM48_Zijuj06G0047800</name>
</gene>
<evidence type="ECO:0000313" key="2">
    <source>
        <dbReference type="Proteomes" id="UP000813462"/>
    </source>
</evidence>
<dbReference type="AlphaFoldDB" id="A0A978V789"/>
<dbReference type="EMBL" id="JAEACU010000006">
    <property type="protein sequence ID" value="KAH7523774.1"/>
    <property type="molecule type" value="Genomic_DNA"/>
</dbReference>
<organism evidence="1 2">
    <name type="scientific">Ziziphus jujuba var. spinosa</name>
    <dbReference type="NCBI Taxonomy" id="714518"/>
    <lineage>
        <taxon>Eukaryota</taxon>
        <taxon>Viridiplantae</taxon>
        <taxon>Streptophyta</taxon>
        <taxon>Embryophyta</taxon>
        <taxon>Tracheophyta</taxon>
        <taxon>Spermatophyta</taxon>
        <taxon>Magnoliopsida</taxon>
        <taxon>eudicotyledons</taxon>
        <taxon>Gunneridae</taxon>
        <taxon>Pentapetalae</taxon>
        <taxon>rosids</taxon>
        <taxon>fabids</taxon>
        <taxon>Rosales</taxon>
        <taxon>Rhamnaceae</taxon>
        <taxon>Paliureae</taxon>
        <taxon>Ziziphus</taxon>
    </lineage>
</organism>
<sequence>MVELIVKILGNIMYLRGGGHARSFNASPTFVPLPQSPWLMLPQRPQGAKTNTHGLPPFFNLTENKFYNINVHPHHHPSDYKVVGSLEGWLVIRLGSCLGFRGRFPKFVMGRVFSPTVRWSLSSHVFPVGEMSFLVESMGELLFVIESENFGNQYFGFTRFEG</sequence>
<name>A0A978V789_ZIZJJ</name>
<dbReference type="Proteomes" id="UP000813462">
    <property type="component" value="Unassembled WGS sequence"/>
</dbReference>
<proteinExistence type="predicted"/>
<accession>A0A978V789</accession>
<reference evidence="1" key="1">
    <citation type="journal article" date="2021" name="Front. Plant Sci.">
        <title>Chromosome-Scale Genome Assembly for Chinese Sour Jujube and Insights Into Its Genome Evolution and Domestication Signature.</title>
        <authorList>
            <person name="Shen L.-Y."/>
            <person name="Luo H."/>
            <person name="Wang X.-L."/>
            <person name="Wang X.-M."/>
            <person name="Qiu X.-J."/>
            <person name="Liu H."/>
            <person name="Zhou S.-S."/>
            <person name="Jia K.-H."/>
            <person name="Nie S."/>
            <person name="Bao Y.-T."/>
            <person name="Zhang R.-G."/>
            <person name="Yun Q.-Z."/>
            <person name="Chai Y.-H."/>
            <person name="Lu J.-Y."/>
            <person name="Li Y."/>
            <person name="Zhao S.-W."/>
            <person name="Mao J.-F."/>
            <person name="Jia S.-G."/>
            <person name="Mao Y.-M."/>
        </authorList>
    </citation>
    <scope>NUCLEOTIDE SEQUENCE</scope>
    <source>
        <strain evidence="1">AT0</strain>
        <tissue evidence="1">Leaf</tissue>
    </source>
</reference>
<comment type="caution">
    <text evidence="1">The sequence shown here is derived from an EMBL/GenBank/DDBJ whole genome shotgun (WGS) entry which is preliminary data.</text>
</comment>